<evidence type="ECO:0000313" key="3">
    <source>
        <dbReference type="Proteomes" id="UP000275267"/>
    </source>
</evidence>
<feature type="region of interest" description="Disordered" evidence="1">
    <location>
        <begin position="38"/>
        <end position="67"/>
    </location>
</feature>
<evidence type="ECO:0000256" key="1">
    <source>
        <dbReference type="SAM" id="MobiDB-lite"/>
    </source>
</evidence>
<name>A0A3L6R7P8_PANMI</name>
<dbReference type="EMBL" id="PQIB02000009">
    <property type="protein sequence ID" value="RLM98375.1"/>
    <property type="molecule type" value="Genomic_DNA"/>
</dbReference>
<dbReference type="Proteomes" id="UP000275267">
    <property type="component" value="Unassembled WGS sequence"/>
</dbReference>
<reference evidence="3" key="1">
    <citation type="journal article" date="2019" name="Nat. Commun.">
        <title>The genome of broomcorn millet.</title>
        <authorList>
            <person name="Zou C."/>
            <person name="Miki D."/>
            <person name="Li D."/>
            <person name="Tang Q."/>
            <person name="Xiao L."/>
            <person name="Rajput S."/>
            <person name="Deng P."/>
            <person name="Jia W."/>
            <person name="Huang R."/>
            <person name="Zhang M."/>
            <person name="Sun Y."/>
            <person name="Hu J."/>
            <person name="Fu X."/>
            <person name="Schnable P.S."/>
            <person name="Li F."/>
            <person name="Zhang H."/>
            <person name="Feng B."/>
            <person name="Zhu X."/>
            <person name="Liu R."/>
            <person name="Schnable J.C."/>
            <person name="Zhu J.-K."/>
            <person name="Zhang H."/>
        </authorList>
    </citation>
    <scope>NUCLEOTIDE SEQUENCE [LARGE SCALE GENOMIC DNA]</scope>
</reference>
<proteinExistence type="predicted"/>
<accession>A0A3L6R7P8</accession>
<sequence length="231" mass="25080">MWEYSGLMDPGQVSPEAVSDDEVSSWLEMVLKVGNQQVVGGPPAFDKGHSPHSSRPHLPKGAEGAAKKATQVEASWARKEKKARKAERMFKKEQEIAHRVRMGEDHDVCPDVNRPLRQCWASGMEAQPGATCFDPRKGLGYGLCGRAIDDDSDSHMTRCRVTVSVPPPSSAGRREEIVAPVSKGGGALGSPARLELEENDGATLVLADMETKARLLTETEEALTRGVEHLD</sequence>
<organism evidence="2 3">
    <name type="scientific">Panicum miliaceum</name>
    <name type="common">Proso millet</name>
    <name type="synonym">Broomcorn millet</name>
    <dbReference type="NCBI Taxonomy" id="4540"/>
    <lineage>
        <taxon>Eukaryota</taxon>
        <taxon>Viridiplantae</taxon>
        <taxon>Streptophyta</taxon>
        <taxon>Embryophyta</taxon>
        <taxon>Tracheophyta</taxon>
        <taxon>Spermatophyta</taxon>
        <taxon>Magnoliopsida</taxon>
        <taxon>Liliopsida</taxon>
        <taxon>Poales</taxon>
        <taxon>Poaceae</taxon>
        <taxon>PACMAD clade</taxon>
        <taxon>Panicoideae</taxon>
        <taxon>Panicodae</taxon>
        <taxon>Paniceae</taxon>
        <taxon>Panicinae</taxon>
        <taxon>Panicum</taxon>
        <taxon>Panicum sect. Panicum</taxon>
    </lineage>
</organism>
<dbReference type="AlphaFoldDB" id="A0A3L6R7P8"/>
<keyword evidence="3" id="KW-1185">Reference proteome</keyword>
<gene>
    <name evidence="2" type="ORF">C2845_PM06G26840</name>
</gene>
<feature type="region of interest" description="Disordered" evidence="1">
    <location>
        <begin position="1"/>
        <end position="20"/>
    </location>
</feature>
<protein>
    <submittedName>
        <fullName evidence="2">Uncharacterized protein</fullName>
    </submittedName>
</protein>
<evidence type="ECO:0000313" key="2">
    <source>
        <dbReference type="EMBL" id="RLM98375.1"/>
    </source>
</evidence>
<comment type="caution">
    <text evidence="2">The sequence shown here is derived from an EMBL/GenBank/DDBJ whole genome shotgun (WGS) entry which is preliminary data.</text>
</comment>